<dbReference type="Proteomes" id="UP000825729">
    <property type="component" value="Unassembled WGS sequence"/>
</dbReference>
<evidence type="ECO:0008006" key="3">
    <source>
        <dbReference type="Google" id="ProtNLM"/>
    </source>
</evidence>
<name>A0AAV7FE11_ARIFI</name>
<dbReference type="InterPro" id="IPR027417">
    <property type="entry name" value="P-loop_NTPase"/>
</dbReference>
<protein>
    <recommendedName>
        <fullName evidence="3">D-glycerate 3-kinase, chloroplastic</fullName>
    </recommendedName>
</protein>
<reference evidence="1 2" key="1">
    <citation type="submission" date="2021-07" db="EMBL/GenBank/DDBJ databases">
        <title>The Aristolochia fimbriata genome: insights into angiosperm evolution, floral development and chemical biosynthesis.</title>
        <authorList>
            <person name="Jiao Y."/>
        </authorList>
    </citation>
    <scope>NUCLEOTIDE SEQUENCE [LARGE SCALE GENOMIC DNA]</scope>
    <source>
        <strain evidence="1">IBCAS-2021</strain>
        <tissue evidence="1">Leaf</tissue>
    </source>
</reference>
<dbReference type="PANTHER" id="PTHR10285">
    <property type="entry name" value="URIDINE KINASE"/>
    <property type="match status" value="1"/>
</dbReference>
<comment type="caution">
    <text evidence="1">The sequence shown here is derived from an EMBL/GenBank/DDBJ whole genome shotgun (WGS) entry which is preliminary data.</text>
</comment>
<dbReference type="EMBL" id="JAINDJ010000002">
    <property type="protein sequence ID" value="KAG9459368.1"/>
    <property type="molecule type" value="Genomic_DNA"/>
</dbReference>
<sequence>MTILSVVAYPHGSHLPPPSASPYKFNSPFPPFTILSGCLRYTSTLPSSALVLSNMPTQTAKPASLSSSHNYSWIQDTSANYDRVSSSGCRSRQLNSVFPTTPAVVSTVADLFEFICGGPLIEKLGLTPEMVESSIDKWLECGAILCRLFLMNELQLSDAEKVRIYHYYVPVYIWCEDQLLRHQSLFKGCEEIPPLMIGVSAPQGCGKTTLVYALDYLFRKLGRNSATLSIDDFYLTAEDQAKVRSENHGNSLLEFRGNAGTHDLPFSIETLMALSKLTKKGMKMKLPRYNKSAYGGRGDRADPSTWPEVEGPLSIVLFEGWMLGFKPLPNEMVKEVDPQLEIVNKNLEAYYEAWDKFIESWLVIKITDPKCVFEWRLQGELAMIADGKPGMSKEEVLDFVSRYMPAYKAYLPTLYSEGPRGSDPERLLLVDIDEERNPILGI</sequence>
<dbReference type="SUPFAM" id="SSF52540">
    <property type="entry name" value="P-loop containing nucleoside triphosphate hydrolases"/>
    <property type="match status" value="1"/>
</dbReference>
<evidence type="ECO:0000313" key="2">
    <source>
        <dbReference type="Proteomes" id="UP000825729"/>
    </source>
</evidence>
<evidence type="ECO:0000313" key="1">
    <source>
        <dbReference type="EMBL" id="KAG9459368.1"/>
    </source>
</evidence>
<dbReference type="FunFam" id="3.40.50.300:FF:001210">
    <property type="entry name" value="D-glycerate 3-kinase, chloroplastic"/>
    <property type="match status" value="1"/>
</dbReference>
<proteinExistence type="predicted"/>
<accession>A0AAV7FE11</accession>
<keyword evidence="2" id="KW-1185">Reference proteome</keyword>
<gene>
    <name evidence="1" type="ORF">H6P81_003876</name>
</gene>
<dbReference type="Gene3D" id="3.40.50.300">
    <property type="entry name" value="P-loop containing nucleotide triphosphate hydrolases"/>
    <property type="match status" value="1"/>
</dbReference>
<dbReference type="AlphaFoldDB" id="A0AAV7FE11"/>
<organism evidence="1 2">
    <name type="scientific">Aristolochia fimbriata</name>
    <name type="common">White veined hardy Dutchman's pipe vine</name>
    <dbReference type="NCBI Taxonomy" id="158543"/>
    <lineage>
        <taxon>Eukaryota</taxon>
        <taxon>Viridiplantae</taxon>
        <taxon>Streptophyta</taxon>
        <taxon>Embryophyta</taxon>
        <taxon>Tracheophyta</taxon>
        <taxon>Spermatophyta</taxon>
        <taxon>Magnoliopsida</taxon>
        <taxon>Magnoliidae</taxon>
        <taxon>Piperales</taxon>
        <taxon>Aristolochiaceae</taxon>
        <taxon>Aristolochia</taxon>
    </lineage>
</organism>